<dbReference type="Proteomes" id="UP001151133">
    <property type="component" value="Unassembled WGS sequence"/>
</dbReference>
<gene>
    <name evidence="1" type="ORF">OIU80_07180</name>
</gene>
<dbReference type="RefSeq" id="WP_264286357.1">
    <property type="nucleotide sequence ID" value="NZ_JAOZEV010000004.1"/>
</dbReference>
<keyword evidence="2" id="KW-1185">Reference proteome</keyword>
<organism evidence="1 2">
    <name type="scientific">Flavobacterium frigoritolerans</name>
    <dbReference type="NCBI Taxonomy" id="2987686"/>
    <lineage>
        <taxon>Bacteria</taxon>
        <taxon>Pseudomonadati</taxon>
        <taxon>Bacteroidota</taxon>
        <taxon>Flavobacteriia</taxon>
        <taxon>Flavobacteriales</taxon>
        <taxon>Flavobacteriaceae</taxon>
        <taxon>Flavobacterium</taxon>
    </lineage>
</organism>
<dbReference type="EMBL" id="JAOZEV010000004">
    <property type="protein sequence ID" value="MCV9932061.1"/>
    <property type="molecule type" value="Genomic_DNA"/>
</dbReference>
<dbReference type="AlphaFoldDB" id="A0A9X2ZNX8"/>
<evidence type="ECO:0000313" key="2">
    <source>
        <dbReference type="Proteomes" id="UP001151133"/>
    </source>
</evidence>
<name>A0A9X2ZNX8_9FLAO</name>
<proteinExistence type="predicted"/>
<comment type="caution">
    <text evidence="1">The sequence shown here is derived from an EMBL/GenBank/DDBJ whole genome shotgun (WGS) entry which is preliminary data.</text>
</comment>
<accession>A0A9X2ZNX8</accession>
<reference evidence="1" key="1">
    <citation type="submission" date="2022-10" db="EMBL/GenBank/DDBJ databases">
        <title>Two novel species of Flavobacterium.</title>
        <authorList>
            <person name="Liu Q."/>
            <person name="Xin Y.-H."/>
        </authorList>
    </citation>
    <scope>NUCLEOTIDE SEQUENCE</scope>
    <source>
        <strain evidence="1">LS1R47</strain>
    </source>
</reference>
<protein>
    <submittedName>
        <fullName evidence="1">Uncharacterized protein</fullName>
    </submittedName>
</protein>
<evidence type="ECO:0000313" key="1">
    <source>
        <dbReference type="EMBL" id="MCV9932061.1"/>
    </source>
</evidence>
<sequence length="74" mass="8393">MAKVLKFRDVKSDVDNRMKDFEKIRIKLNVARAKSTQSNSIKSGEGKKETKGLFDSISSFFYEGSKPVRYNGGK</sequence>